<evidence type="ECO:0000313" key="1">
    <source>
        <dbReference type="EMBL" id="PRP99057.1"/>
    </source>
</evidence>
<accession>A0A2S9Y1Q6</accession>
<organism evidence="1 2">
    <name type="scientific">Enhygromyxa salina</name>
    <dbReference type="NCBI Taxonomy" id="215803"/>
    <lineage>
        <taxon>Bacteria</taxon>
        <taxon>Pseudomonadati</taxon>
        <taxon>Myxococcota</taxon>
        <taxon>Polyangia</taxon>
        <taxon>Nannocystales</taxon>
        <taxon>Nannocystaceae</taxon>
        <taxon>Enhygromyxa</taxon>
    </lineage>
</organism>
<dbReference type="RefSeq" id="WP_146155705.1">
    <property type="nucleotide sequence ID" value="NZ_PVNK01000142.1"/>
</dbReference>
<gene>
    <name evidence="1" type="ORF">ENSA5_28990</name>
</gene>
<name>A0A2S9Y1Q6_9BACT</name>
<dbReference type="EMBL" id="PVNK01000142">
    <property type="protein sequence ID" value="PRP99057.1"/>
    <property type="molecule type" value="Genomic_DNA"/>
</dbReference>
<reference evidence="1 2" key="1">
    <citation type="submission" date="2018-03" db="EMBL/GenBank/DDBJ databases">
        <title>Draft Genome Sequences of the Obligatory Marine Myxobacteria Enhygromyxa salina SWB005.</title>
        <authorList>
            <person name="Poehlein A."/>
            <person name="Moghaddam J.A."/>
            <person name="Harms H."/>
            <person name="Alanjari M."/>
            <person name="Koenig G.M."/>
            <person name="Daniel R."/>
            <person name="Schaeberle T.F."/>
        </authorList>
    </citation>
    <scope>NUCLEOTIDE SEQUENCE [LARGE SCALE GENOMIC DNA]</scope>
    <source>
        <strain evidence="1 2">SWB005</strain>
    </source>
</reference>
<proteinExistence type="predicted"/>
<comment type="caution">
    <text evidence="1">The sequence shown here is derived from an EMBL/GenBank/DDBJ whole genome shotgun (WGS) entry which is preliminary data.</text>
</comment>
<sequence>MANDQQRAALEQLDGLLALADAGTLDAPACGQLLELSALVPGRLRRVVDTLSRQRHAAAVDVLLGLPADTRGIIEALFSALRHGVTRTRPDGAAFPAMMALEFRTSTSRRFPALRERASAAFGRDLERIRVGGKLHYRLALIDDPTREPSLSARVAPLELDIERLHQDLARLRGVRLWLNGWCFDDHSNIRAPARAPLLRGWLEWARERQR</sequence>
<evidence type="ECO:0000313" key="2">
    <source>
        <dbReference type="Proteomes" id="UP000237968"/>
    </source>
</evidence>
<dbReference type="AlphaFoldDB" id="A0A2S9Y1Q6"/>
<dbReference type="OrthoDB" id="5514002at2"/>
<dbReference type="Proteomes" id="UP000237968">
    <property type="component" value="Unassembled WGS sequence"/>
</dbReference>
<protein>
    <submittedName>
        <fullName evidence="1">Uncharacterized protein</fullName>
    </submittedName>
</protein>
<keyword evidence="2" id="KW-1185">Reference proteome</keyword>